<evidence type="ECO:0000256" key="7">
    <source>
        <dbReference type="ARBA" id="ARBA00022683"/>
    </source>
</evidence>
<evidence type="ECO:0000259" key="15">
    <source>
        <dbReference type="PROSITE" id="PS51104"/>
    </source>
</evidence>
<dbReference type="PROSITE" id="PS51104">
    <property type="entry name" value="PTS_EIIC_TYPE_2"/>
    <property type="match status" value="1"/>
</dbReference>
<dbReference type="CDD" id="cd05569">
    <property type="entry name" value="PTS_IIB_fructose"/>
    <property type="match status" value="1"/>
</dbReference>
<dbReference type="InterPro" id="IPR003353">
    <property type="entry name" value="PTS_IIB_fruc"/>
</dbReference>
<organism evidence="16 17">
    <name type="scientific">Psychrilyobacter piezotolerans</name>
    <dbReference type="NCBI Taxonomy" id="2293438"/>
    <lineage>
        <taxon>Bacteria</taxon>
        <taxon>Fusobacteriati</taxon>
        <taxon>Fusobacteriota</taxon>
        <taxon>Fusobacteriia</taxon>
        <taxon>Fusobacteriales</taxon>
        <taxon>Fusobacteriaceae</taxon>
        <taxon>Psychrilyobacter</taxon>
    </lineage>
</organism>
<dbReference type="NCBIfam" id="TIGR01427">
    <property type="entry name" value="PTS_IIC_fructo"/>
    <property type="match status" value="1"/>
</dbReference>
<dbReference type="Proteomes" id="UP000263486">
    <property type="component" value="Unassembled WGS sequence"/>
</dbReference>
<dbReference type="NCBIfam" id="TIGR00829">
    <property type="entry name" value="FRU"/>
    <property type="match status" value="1"/>
</dbReference>
<evidence type="ECO:0000256" key="9">
    <source>
        <dbReference type="ARBA" id="ARBA00022777"/>
    </source>
</evidence>
<keyword evidence="7" id="KW-0598">Phosphotransferase system</keyword>
<feature type="transmembrane region" description="Helical" evidence="12">
    <location>
        <begin position="350"/>
        <end position="371"/>
    </location>
</feature>
<name>A0ABX9KFV5_9FUSO</name>
<evidence type="ECO:0000256" key="10">
    <source>
        <dbReference type="ARBA" id="ARBA00022989"/>
    </source>
</evidence>
<evidence type="ECO:0000259" key="14">
    <source>
        <dbReference type="PROSITE" id="PS51099"/>
    </source>
</evidence>
<dbReference type="CDD" id="cd00211">
    <property type="entry name" value="PTS_IIA_fru"/>
    <property type="match status" value="1"/>
</dbReference>
<accession>A0ABX9KFV5</accession>
<keyword evidence="8 12" id="KW-0812">Transmembrane</keyword>
<feature type="transmembrane region" description="Helical" evidence="12">
    <location>
        <begin position="606"/>
        <end position="625"/>
    </location>
</feature>
<feature type="transmembrane region" description="Helical" evidence="12">
    <location>
        <begin position="301"/>
        <end position="329"/>
    </location>
</feature>
<dbReference type="InterPro" id="IPR004715">
    <property type="entry name" value="PTS_IIA_fruc"/>
</dbReference>
<dbReference type="NCBIfam" id="TIGR00848">
    <property type="entry name" value="fruA"/>
    <property type="match status" value="1"/>
</dbReference>
<dbReference type="PROSITE" id="PS51099">
    <property type="entry name" value="PTS_EIIB_TYPE_2"/>
    <property type="match status" value="1"/>
</dbReference>
<feature type="transmembrane region" description="Helical" evidence="12">
    <location>
        <begin position="423"/>
        <end position="445"/>
    </location>
</feature>
<evidence type="ECO:0000256" key="6">
    <source>
        <dbReference type="ARBA" id="ARBA00022679"/>
    </source>
</evidence>
<feature type="transmembrane region" description="Helical" evidence="12">
    <location>
        <begin position="496"/>
        <end position="519"/>
    </location>
</feature>
<keyword evidence="17" id="KW-1185">Reference proteome</keyword>
<feature type="transmembrane region" description="Helical" evidence="12">
    <location>
        <begin position="391"/>
        <end position="411"/>
    </location>
</feature>
<evidence type="ECO:0000256" key="12">
    <source>
        <dbReference type="SAM" id="Phobius"/>
    </source>
</evidence>
<gene>
    <name evidence="16" type="ORF">DYH56_10715</name>
</gene>
<dbReference type="InterPro" id="IPR002178">
    <property type="entry name" value="PTS_EIIA_type-2_dom"/>
</dbReference>
<evidence type="ECO:0000256" key="8">
    <source>
        <dbReference type="ARBA" id="ARBA00022692"/>
    </source>
</evidence>
<dbReference type="SUPFAM" id="SSF55804">
    <property type="entry name" value="Phoshotransferase/anion transport protein"/>
    <property type="match status" value="1"/>
</dbReference>
<keyword evidence="3" id="KW-1003">Cell membrane</keyword>
<evidence type="ECO:0000256" key="11">
    <source>
        <dbReference type="ARBA" id="ARBA00023136"/>
    </source>
</evidence>
<comment type="caution">
    <text evidence="16">The sequence shown here is derived from an EMBL/GenBank/DDBJ whole genome shotgun (WGS) entry which is preliminary data.</text>
</comment>
<keyword evidence="10 12" id="KW-1133">Transmembrane helix</keyword>
<keyword evidence="4" id="KW-0597">Phosphoprotein</keyword>
<dbReference type="EMBL" id="QUAJ01000019">
    <property type="protein sequence ID" value="REI40483.1"/>
    <property type="molecule type" value="Genomic_DNA"/>
</dbReference>
<keyword evidence="2" id="KW-0813">Transport</keyword>
<evidence type="ECO:0000256" key="3">
    <source>
        <dbReference type="ARBA" id="ARBA00022475"/>
    </source>
</evidence>
<feature type="domain" description="PTS EIIC type-2" evidence="15">
    <location>
        <begin position="291"/>
        <end position="625"/>
    </location>
</feature>
<dbReference type="Pfam" id="PF02302">
    <property type="entry name" value="PTS_IIB"/>
    <property type="match status" value="1"/>
</dbReference>
<evidence type="ECO:0000313" key="17">
    <source>
        <dbReference type="Proteomes" id="UP000263486"/>
    </source>
</evidence>
<dbReference type="RefSeq" id="WP_114642868.1">
    <property type="nucleotide sequence ID" value="NZ_JAACIO010000020.1"/>
</dbReference>
<dbReference type="InterPro" id="IPR003352">
    <property type="entry name" value="PTS_EIIC"/>
</dbReference>
<dbReference type="Pfam" id="PF02378">
    <property type="entry name" value="PTS_EIIC"/>
    <property type="match status" value="1"/>
</dbReference>
<keyword evidence="5" id="KW-0762">Sugar transport</keyword>
<feature type="transmembrane region" description="Helical" evidence="12">
    <location>
        <begin position="539"/>
        <end position="559"/>
    </location>
</feature>
<keyword evidence="11 12" id="KW-0472">Membrane</keyword>
<dbReference type="PANTHER" id="PTHR30505:SF0">
    <property type="entry name" value="FRUCTOSE-LIKE PTS SYSTEM EIIBC COMPONENT-RELATED"/>
    <property type="match status" value="1"/>
</dbReference>
<feature type="domain" description="PTS EIIA type-2" evidence="13">
    <location>
        <begin position="5"/>
        <end position="152"/>
    </location>
</feature>
<evidence type="ECO:0000256" key="4">
    <source>
        <dbReference type="ARBA" id="ARBA00022553"/>
    </source>
</evidence>
<reference evidence="16 17" key="1">
    <citation type="submission" date="2018-08" db="EMBL/GenBank/DDBJ databases">
        <title>Draft genome sequence of Psychrilyobacter sp. strain SD5 isolated from Black Sea water.</title>
        <authorList>
            <person name="Yadav S."/>
            <person name="Villanueva L."/>
            <person name="Damste J.S.S."/>
        </authorList>
    </citation>
    <scope>NUCLEOTIDE SEQUENCE [LARGE SCALE GENOMIC DNA]</scope>
    <source>
        <strain evidence="16 17">SD5</strain>
    </source>
</reference>
<dbReference type="InterPro" id="IPR036095">
    <property type="entry name" value="PTS_EIIB-like_sf"/>
</dbReference>
<evidence type="ECO:0000259" key="13">
    <source>
        <dbReference type="PROSITE" id="PS51094"/>
    </source>
</evidence>
<dbReference type="InterPro" id="IPR013011">
    <property type="entry name" value="PTS_EIIB_2"/>
</dbReference>
<dbReference type="InterPro" id="IPR003501">
    <property type="entry name" value="PTS_EIIB_2/3"/>
</dbReference>
<evidence type="ECO:0000256" key="5">
    <source>
        <dbReference type="ARBA" id="ARBA00022597"/>
    </source>
</evidence>
<dbReference type="PROSITE" id="PS51094">
    <property type="entry name" value="PTS_EIIA_TYPE_2"/>
    <property type="match status" value="1"/>
</dbReference>
<sequence>MNLTDLTNENLIILDLEAKSKVEAIEKLVERLDCDGVLKSKEEFLSAVLEREKVSPTGLEEGLAIPHGKSDAVNKAAFAVARLNNPIEDWESIDEDNEVTLVFLIAIPKAEQGSTHIEVLTELTTSFMREGFIGNLQKAKTPKDLIAVLEKEIMEEETIEYSKDSKLILAITACATGIAHTYLAAEALEKAGAKMGIRVISEKQGASGIENKHTQELIEKADAVIIATDVAPKDIERFAGKPFIKTRVATPLKDAQGMLERVLNNPDGILDGKVNKSKENKSSDTGIGSDIKRHFMTGVSYMIPLVIAGAVIMGMARIGGSMFGVTDIWDGSHMESGNTLVKLFHLMDGIGGRALGLMLPFIAGFIAYSIGDRVGLVPGFVGGLLAKELNTGFLGALIAGLMAGYIVKYILIKIKLPGFASGITSIFIAPVLGTLVTALLMIYIVGTPLSFLNKALEVWLMGLSGGNKIIMAAIVGGMVGFDLGGPVNKAAVTTSMALLASGISLPNTAAQVAIIVPPIGLGLATIFGKDKYSDSLVEAGKSSILMGLVGISEGAIPFAIEAPLKVIPVTVLGSALASAMAVGLGANNTAPISGFYGWLAVENWQIYVISILTGSIFIAVVSVFLKGKRKERALDLA</sequence>
<dbReference type="Gene3D" id="3.40.50.2300">
    <property type="match status" value="1"/>
</dbReference>
<dbReference type="InterPro" id="IPR050864">
    <property type="entry name" value="Bacterial_PTS_Sugar_Transport"/>
</dbReference>
<dbReference type="InterPro" id="IPR006327">
    <property type="entry name" value="PTS_IIC_fruc"/>
</dbReference>
<keyword evidence="9" id="KW-0418">Kinase</keyword>
<evidence type="ECO:0000256" key="1">
    <source>
        <dbReference type="ARBA" id="ARBA00004429"/>
    </source>
</evidence>
<feature type="transmembrane region" description="Helical" evidence="12">
    <location>
        <begin position="465"/>
        <end position="484"/>
    </location>
</feature>
<proteinExistence type="predicted"/>
<dbReference type="SUPFAM" id="SSF52794">
    <property type="entry name" value="PTS system IIB component-like"/>
    <property type="match status" value="1"/>
</dbReference>
<dbReference type="InterPro" id="IPR016152">
    <property type="entry name" value="PTrfase/Anion_transptr"/>
</dbReference>
<feature type="transmembrane region" description="Helical" evidence="12">
    <location>
        <begin position="566"/>
        <end position="586"/>
    </location>
</feature>
<evidence type="ECO:0000313" key="16">
    <source>
        <dbReference type="EMBL" id="REI40483.1"/>
    </source>
</evidence>
<dbReference type="PANTHER" id="PTHR30505">
    <property type="entry name" value="FRUCTOSE-LIKE PERMEASE"/>
    <property type="match status" value="1"/>
</dbReference>
<evidence type="ECO:0000256" key="2">
    <source>
        <dbReference type="ARBA" id="ARBA00022448"/>
    </source>
</evidence>
<dbReference type="Gene3D" id="3.40.930.10">
    <property type="entry name" value="Mannitol-specific EII, Chain A"/>
    <property type="match status" value="1"/>
</dbReference>
<keyword evidence="6" id="KW-0808">Transferase</keyword>
<comment type="subcellular location">
    <subcellularLocation>
        <location evidence="1">Cell inner membrane</location>
        <topology evidence="1">Multi-pass membrane protein</topology>
    </subcellularLocation>
</comment>
<feature type="domain" description="PTS EIIB type-2" evidence="14">
    <location>
        <begin position="168"/>
        <end position="264"/>
    </location>
</feature>
<dbReference type="Pfam" id="PF00359">
    <property type="entry name" value="PTS_EIIA_2"/>
    <property type="match status" value="1"/>
</dbReference>
<protein>
    <submittedName>
        <fullName evidence="16">PTS fructose transporter subunit IIABC</fullName>
    </submittedName>
</protein>
<dbReference type="InterPro" id="IPR013014">
    <property type="entry name" value="PTS_EIIC_2"/>
</dbReference>